<dbReference type="GO" id="GO:1902808">
    <property type="term" value="P:positive regulation of cell cycle G1/S phase transition"/>
    <property type="evidence" value="ECO:0007669"/>
    <property type="project" value="TreeGrafter"/>
</dbReference>
<reference evidence="2 3" key="1">
    <citation type="submission" date="2024-05" db="EMBL/GenBank/DDBJ databases">
        <authorList>
            <person name="Wallberg A."/>
        </authorList>
    </citation>
    <scope>NUCLEOTIDE SEQUENCE [LARGE SCALE GENOMIC DNA]</scope>
</reference>
<keyword evidence="3" id="KW-1185">Reference proteome</keyword>
<feature type="compositionally biased region" description="Acidic residues" evidence="1">
    <location>
        <begin position="43"/>
        <end position="54"/>
    </location>
</feature>
<proteinExistence type="predicted"/>
<sequence>TISGWEPSASEVARLYEALDQEGTLPITWYWALGKRPPTPTQEESDSEKEEETEKVEISGFDFDDEPATVRLTPRRQPGSAGPKGSAKKKTTNFNDILASVRRQKKVEAKEKRKRERR</sequence>
<name>A0AAV2RG96_MEGNR</name>
<comment type="caution">
    <text evidence="2">The sequence shown here is derived from an EMBL/GenBank/DDBJ whole genome shotgun (WGS) entry which is preliminary data.</text>
</comment>
<feature type="non-terminal residue" evidence="2">
    <location>
        <position position="1"/>
    </location>
</feature>
<gene>
    <name evidence="2" type="ORF">MNOR_LOCUS24864</name>
</gene>
<evidence type="ECO:0000256" key="1">
    <source>
        <dbReference type="SAM" id="MobiDB-lite"/>
    </source>
</evidence>
<accession>A0AAV2RG96</accession>
<feature type="region of interest" description="Disordered" evidence="1">
    <location>
        <begin position="33"/>
        <end position="118"/>
    </location>
</feature>
<dbReference type="GO" id="GO:0030331">
    <property type="term" value="F:nuclear estrogen receptor binding"/>
    <property type="evidence" value="ECO:0007669"/>
    <property type="project" value="TreeGrafter"/>
</dbReference>
<dbReference type="Proteomes" id="UP001497623">
    <property type="component" value="Unassembled WGS sequence"/>
</dbReference>
<dbReference type="PANTHER" id="PTHR28467:SF1">
    <property type="entry name" value="PAXIP1-ASSOCIATED GLUTAMATE-RICH PROTEIN 1"/>
    <property type="match status" value="1"/>
</dbReference>
<evidence type="ECO:0000313" key="2">
    <source>
        <dbReference type="EMBL" id="CAL4124906.1"/>
    </source>
</evidence>
<dbReference type="InterPro" id="IPR028213">
    <property type="entry name" value="PA1"/>
</dbReference>
<dbReference type="Pfam" id="PF15364">
    <property type="entry name" value="PAXIP1_C"/>
    <property type="match status" value="1"/>
</dbReference>
<evidence type="ECO:0000313" key="3">
    <source>
        <dbReference type="Proteomes" id="UP001497623"/>
    </source>
</evidence>
<dbReference type="GO" id="GO:0044666">
    <property type="term" value="C:MLL3/4 complex"/>
    <property type="evidence" value="ECO:0007669"/>
    <property type="project" value="TreeGrafter"/>
</dbReference>
<dbReference type="PANTHER" id="PTHR28467">
    <property type="entry name" value="PAXIP1-ASSOCIATED GLUTAMATE-RICH PROTEIN 1"/>
    <property type="match status" value="1"/>
</dbReference>
<dbReference type="EMBL" id="CAXKWB010023161">
    <property type="protein sequence ID" value="CAL4124906.1"/>
    <property type="molecule type" value="Genomic_DNA"/>
</dbReference>
<dbReference type="AlphaFoldDB" id="A0AAV2RG96"/>
<organism evidence="2 3">
    <name type="scientific">Meganyctiphanes norvegica</name>
    <name type="common">Northern krill</name>
    <name type="synonym">Thysanopoda norvegica</name>
    <dbReference type="NCBI Taxonomy" id="48144"/>
    <lineage>
        <taxon>Eukaryota</taxon>
        <taxon>Metazoa</taxon>
        <taxon>Ecdysozoa</taxon>
        <taxon>Arthropoda</taxon>
        <taxon>Crustacea</taxon>
        <taxon>Multicrustacea</taxon>
        <taxon>Malacostraca</taxon>
        <taxon>Eumalacostraca</taxon>
        <taxon>Eucarida</taxon>
        <taxon>Euphausiacea</taxon>
        <taxon>Euphausiidae</taxon>
        <taxon>Meganyctiphanes</taxon>
    </lineage>
</organism>
<dbReference type="GO" id="GO:0033148">
    <property type="term" value="P:positive regulation of intracellular estrogen receptor signaling pathway"/>
    <property type="evidence" value="ECO:0007669"/>
    <property type="project" value="TreeGrafter"/>
</dbReference>
<protein>
    <submittedName>
        <fullName evidence="2">Uncharacterized protein</fullName>
    </submittedName>
</protein>